<organism evidence="2 3">
    <name type="scientific">Holdemania filiformis</name>
    <dbReference type="NCBI Taxonomy" id="61171"/>
    <lineage>
        <taxon>Bacteria</taxon>
        <taxon>Bacillati</taxon>
        <taxon>Bacillota</taxon>
        <taxon>Erysipelotrichia</taxon>
        <taxon>Erysipelotrichales</taxon>
        <taxon>Erysipelotrichaceae</taxon>
        <taxon>Holdemania</taxon>
    </lineage>
</organism>
<proteinExistence type="predicted"/>
<dbReference type="InterPro" id="IPR022742">
    <property type="entry name" value="Hydrolase_4"/>
</dbReference>
<dbReference type="InterPro" id="IPR029058">
    <property type="entry name" value="AB_hydrolase_fold"/>
</dbReference>
<dbReference type="RefSeq" id="WP_117893212.1">
    <property type="nucleotide sequence ID" value="NZ_CABJCV010000002.1"/>
</dbReference>
<comment type="caution">
    <text evidence="2">The sequence shown here is derived from an EMBL/GenBank/DDBJ whole genome shotgun (WGS) entry which is preliminary data.</text>
</comment>
<keyword evidence="3" id="KW-1185">Reference proteome</keyword>
<dbReference type="Gene3D" id="3.40.50.1820">
    <property type="entry name" value="alpha/beta hydrolase"/>
    <property type="match status" value="1"/>
</dbReference>
<dbReference type="EMBL" id="QRUP01000002">
    <property type="protein sequence ID" value="RGR76228.1"/>
    <property type="molecule type" value="Genomic_DNA"/>
</dbReference>
<reference evidence="2 3" key="1">
    <citation type="submission" date="2018-08" db="EMBL/GenBank/DDBJ databases">
        <title>A genome reference for cultivated species of the human gut microbiota.</title>
        <authorList>
            <person name="Zou Y."/>
            <person name="Xue W."/>
            <person name="Luo G."/>
        </authorList>
    </citation>
    <scope>NUCLEOTIDE SEQUENCE [LARGE SCALE GENOMIC DNA]</scope>
    <source>
        <strain evidence="2 3">AF24-29</strain>
    </source>
</reference>
<name>A0A412G5F6_9FIRM</name>
<keyword evidence="2" id="KW-0378">Hydrolase</keyword>
<dbReference type="AlphaFoldDB" id="A0A412G5F6"/>
<gene>
    <name evidence="2" type="ORF">DWY25_02420</name>
</gene>
<protein>
    <submittedName>
        <fullName evidence="2">Alpha/beta fold hydrolase</fullName>
    </submittedName>
</protein>
<feature type="domain" description="Serine aminopeptidase S33" evidence="1">
    <location>
        <begin position="17"/>
        <end position="281"/>
    </location>
</feature>
<dbReference type="SUPFAM" id="SSF53474">
    <property type="entry name" value="alpha/beta-Hydrolases"/>
    <property type="match status" value="1"/>
</dbReference>
<evidence type="ECO:0000313" key="3">
    <source>
        <dbReference type="Proteomes" id="UP000284178"/>
    </source>
</evidence>
<dbReference type="GO" id="GO:0016787">
    <property type="term" value="F:hydrolase activity"/>
    <property type="evidence" value="ECO:0007669"/>
    <property type="project" value="UniProtKB-KW"/>
</dbReference>
<dbReference type="InterPro" id="IPR051044">
    <property type="entry name" value="MAG_DAG_Lipase"/>
</dbReference>
<dbReference type="Pfam" id="PF12146">
    <property type="entry name" value="Hydrolase_4"/>
    <property type="match status" value="1"/>
</dbReference>
<evidence type="ECO:0000313" key="2">
    <source>
        <dbReference type="EMBL" id="RGR76228.1"/>
    </source>
</evidence>
<evidence type="ECO:0000259" key="1">
    <source>
        <dbReference type="Pfam" id="PF12146"/>
    </source>
</evidence>
<accession>A0A412G5F6</accession>
<dbReference type="PANTHER" id="PTHR11614">
    <property type="entry name" value="PHOSPHOLIPASE-RELATED"/>
    <property type="match status" value="1"/>
</dbReference>
<dbReference type="GeneID" id="83014264"/>
<dbReference type="Proteomes" id="UP000284178">
    <property type="component" value="Unassembled WGS sequence"/>
</dbReference>
<sequence>MDEKQKIATTIYRPKGQPRAIFQISHGMAEHRLRYAEFAQNLAQLGFVVVTSDHRGHGGSAASPEELGYFNKHKGWQKCVNDLYELMIQVKQEYPDVPVILFGHSMGSIMARSFVKRYDALLNGLILCGAPNYNPAASAGRIAAKSIIALKGDHYRSKLLDQLVQGSFNKQIPNPRTPLDWLSKNPDNVDAYIADPLCGFRFTASAFDDMFYGIQDMHDLMRWNLKNPKLPILFIAGGDDPVTGGRKGLESSAATLREAGYDDIEMRVFKGLRHELLNEKEKDQVAAEILDWTARKIGGCADLRTEQADQ</sequence>